<dbReference type="InterPro" id="IPR013784">
    <property type="entry name" value="Carb-bd-like_fold"/>
</dbReference>
<keyword evidence="4" id="KW-1185">Reference proteome</keyword>
<dbReference type="InterPro" id="IPR018905">
    <property type="entry name" value="A-galactase_NEW3"/>
</dbReference>
<dbReference type="Pfam" id="PF10633">
    <property type="entry name" value="NPCBM_assoc"/>
    <property type="match status" value="1"/>
</dbReference>
<evidence type="ECO:0000256" key="1">
    <source>
        <dbReference type="SAM" id="SignalP"/>
    </source>
</evidence>
<evidence type="ECO:0000259" key="2">
    <source>
        <dbReference type="Pfam" id="PF10633"/>
    </source>
</evidence>
<reference evidence="3 4" key="1">
    <citation type="journal article" date="2009" name="PLoS Genet.">
        <title>Alliance of proteomics and genomics to unravel the specificities of Sahara bacterium Deinococcus deserti.</title>
        <authorList>
            <person name="de Groot A."/>
            <person name="Dulermo R."/>
            <person name="Ortet P."/>
            <person name="Blanchard L."/>
            <person name="Guerin P."/>
            <person name="Fernandez B."/>
            <person name="Vacherie B."/>
            <person name="Dossat C."/>
            <person name="Jolivet E."/>
            <person name="Siguier P."/>
            <person name="Chandler M."/>
            <person name="Barakat M."/>
            <person name="Dedieu A."/>
            <person name="Barbe V."/>
            <person name="Heulin T."/>
            <person name="Sommer S."/>
            <person name="Achouak W."/>
            <person name="Armengaud J."/>
        </authorList>
    </citation>
    <scope>NUCLEOTIDE SEQUENCE [LARGE SCALE GENOMIC DNA]</scope>
    <source>
        <strain evidence="4">DSM 17065 / CIP 109153 / LMG 22923 / VCD115</strain>
        <plasmid evidence="4">pDeide2</plasmid>
    </source>
</reference>
<organism evidence="3 4">
    <name type="scientific">Deinococcus deserti (strain DSM 17065 / CIP 109153 / LMG 22923 / VCD115)</name>
    <dbReference type="NCBI Taxonomy" id="546414"/>
    <lineage>
        <taxon>Bacteria</taxon>
        <taxon>Thermotogati</taxon>
        <taxon>Deinococcota</taxon>
        <taxon>Deinococci</taxon>
        <taxon>Deinococcales</taxon>
        <taxon>Deinococcaceae</taxon>
        <taxon>Deinococcus</taxon>
    </lineage>
</organism>
<dbReference type="Proteomes" id="UP000002208">
    <property type="component" value="Plasmid 2"/>
</dbReference>
<accession>C1D2T8</accession>
<evidence type="ECO:0000313" key="4">
    <source>
        <dbReference type="Proteomes" id="UP000002208"/>
    </source>
</evidence>
<geneLocation type="plasmid" evidence="4">
    <name>pDeide2</name>
</geneLocation>
<dbReference type="HOGENOM" id="CLU_337631_0_0_0"/>
<dbReference type="KEGG" id="ddr:Deide_2p00670"/>
<name>C1D2T8_DEIDV</name>
<dbReference type="RefSeq" id="WP_083764299.1">
    <property type="nucleotide sequence ID" value="NC_012529.1"/>
</dbReference>
<feature type="domain" description="Alpha-galactosidase NEW3" evidence="2">
    <location>
        <begin position="52"/>
        <end position="104"/>
    </location>
</feature>
<protein>
    <recommendedName>
        <fullName evidence="2">Alpha-galactosidase NEW3 domain-containing protein</fullName>
    </recommendedName>
</protein>
<dbReference type="AlphaFoldDB" id="C1D2T8"/>
<dbReference type="GO" id="GO:0030246">
    <property type="term" value="F:carbohydrate binding"/>
    <property type="evidence" value="ECO:0007669"/>
    <property type="project" value="InterPro"/>
</dbReference>
<gene>
    <name evidence="3" type="ordered locus">Deide_2p00670</name>
</gene>
<keyword evidence="1" id="KW-0732">Signal</keyword>
<sequence length="839" mass="88048">MFGRRATFVLALTLGLLPSATAQVQLSAAAADVTERHTATLVVRLVNPDLQPREVQLQLALPAGWDALVPARTLTLASGEETVEVIVVRVPRSAPGGTHMVTVTGAGVRMVATVRVPTREALHVRTLSATAANGQAEATFQVRNDGNAPARVNLSAVGQGKPRVVPEVLDLAPGEVSDVQVSGLVPSGLEKYSVTLRARTPGAAAEGSAITDVLWPAPAAGSAWHTLPAEVQIEGGHAGPQVRFSAAGALTPDLFVRLRIEPRTVEAELRAPGTRLLLGPATPGFSSFTVRPPTLALQGEASRLGPGVLRGYVGARRDLPGERVAGLEYGGRFAWGHARVAVDLGADGVTTTLATRMATPQLSAQGELGLRGDGIAFTVDADAALKDNVLNLQRAGADVRYRAPGFDGSPSGRVAVGLRTQAQMNAFSVGAHLRGGVNLAEGYAITARDAEFAVQARDSRTDLRAGLKWSEQFTDQKTTVTASVSSGHRFGWGELRQELTSEQAVEAGTRVTNELRYAAGLDAAFSSDGNAFTLKPKADVTFDLLGGTRRVGASLEGSWRAPGGTQVSATVRQPDFAQRGLNLNAAVEQPLAGGSTLNASLSKTFGPTPSTQVRVTARIPLNLPLYVRRDMGGLEGRVLDQQGRGIAGMTVQVMSYLAVTDSNGTYRFPALPQGDQLVLLRSDSGQWCTPPHTVPVQGRQVVRRDLTCVPAVLTTARLLVYVLGEDGSTPLELPGVLVSLEGSLGRFEAVSDRSGRLSFGPLPTGAYRVSVTPATPVQFRGLTPELPATIKIATGPADLILRFARRPRVIHMQDERPVVVPGPAVPLPSSPATGNLGAP</sequence>
<dbReference type="EMBL" id="CP001116">
    <property type="protein sequence ID" value="ACO47727.2"/>
    <property type="molecule type" value="Genomic_DNA"/>
</dbReference>
<dbReference type="SUPFAM" id="SSF49452">
    <property type="entry name" value="Starch-binding domain-like"/>
    <property type="match status" value="1"/>
</dbReference>
<feature type="chain" id="PRO_5002905647" description="Alpha-galactosidase NEW3 domain-containing protein" evidence="1">
    <location>
        <begin position="23"/>
        <end position="839"/>
    </location>
</feature>
<evidence type="ECO:0000313" key="3">
    <source>
        <dbReference type="EMBL" id="ACO47727.2"/>
    </source>
</evidence>
<dbReference type="Pfam" id="PF13620">
    <property type="entry name" value="CarboxypepD_reg"/>
    <property type="match status" value="1"/>
</dbReference>
<proteinExistence type="predicted"/>
<feature type="signal peptide" evidence="1">
    <location>
        <begin position="1"/>
        <end position="22"/>
    </location>
</feature>
<keyword evidence="3" id="KW-0614">Plasmid</keyword>
<dbReference type="OrthoDB" id="53545at2"/>